<feature type="domain" description="Glycosyltransferase subfamily 4-like N-terminal" evidence="2">
    <location>
        <begin position="16"/>
        <end position="174"/>
    </location>
</feature>
<sequence length="374" mass="41533">MDRMIRVLNVLPLGSIGGAERFVLSLCRHHDKSRFEIVVCVLFEEGTVSDEIAAAGIEVIPLHMANGFDIPKAIKLINIIRSRKIDIVNIHGQNPLSKLCSVFSLCAKVIHTDHGTTAGALVKRKRRVVFFNRLLTPFINHFIAISEGMERSLMQREWVPSEKITLIYNGVDVDAIASVSSDKNKLRRDIDIPENIAIIGTVGRLVAEKQYAILIEALSFLHSKDIEFVALIIGDGPQKDTLKELAVQKGLEKRIKFLGQRNDVYALIGLMDVFVFASAGEAFSITILEAMAKSKPIVAFDVEGVNEAVVNDETGFLVPSGDIQAFSHKIELLIKSPDIAAKMGVNALKRVREMFDIRKNIKKLESLYERCIAC</sequence>
<dbReference type="InterPro" id="IPR028098">
    <property type="entry name" value="Glyco_trans_4-like_N"/>
</dbReference>
<accession>A0A1F7RTP0</accession>
<dbReference type="PANTHER" id="PTHR45947:SF14">
    <property type="entry name" value="SLL1723 PROTEIN"/>
    <property type="match status" value="1"/>
</dbReference>
<name>A0A1F7RTP0_9BACT</name>
<dbReference type="PANTHER" id="PTHR45947">
    <property type="entry name" value="SULFOQUINOVOSYL TRANSFERASE SQD2"/>
    <property type="match status" value="1"/>
</dbReference>
<evidence type="ECO:0000313" key="4">
    <source>
        <dbReference type="Proteomes" id="UP000178797"/>
    </source>
</evidence>
<comment type="caution">
    <text evidence="3">The sequence shown here is derived from an EMBL/GenBank/DDBJ whole genome shotgun (WGS) entry which is preliminary data.</text>
</comment>
<dbReference type="InterPro" id="IPR001296">
    <property type="entry name" value="Glyco_trans_1"/>
</dbReference>
<dbReference type="GO" id="GO:0016757">
    <property type="term" value="F:glycosyltransferase activity"/>
    <property type="evidence" value="ECO:0007669"/>
    <property type="project" value="InterPro"/>
</dbReference>
<evidence type="ECO:0008006" key="5">
    <source>
        <dbReference type="Google" id="ProtNLM"/>
    </source>
</evidence>
<gene>
    <name evidence="3" type="ORF">A2W05_06530</name>
</gene>
<dbReference type="InterPro" id="IPR050194">
    <property type="entry name" value="Glycosyltransferase_grp1"/>
</dbReference>
<evidence type="ECO:0000259" key="2">
    <source>
        <dbReference type="Pfam" id="PF13439"/>
    </source>
</evidence>
<dbReference type="Gene3D" id="3.40.50.2000">
    <property type="entry name" value="Glycogen Phosphorylase B"/>
    <property type="match status" value="2"/>
</dbReference>
<organism evidence="3 4">
    <name type="scientific">Candidatus Schekmanbacteria bacterium RBG_16_38_10</name>
    <dbReference type="NCBI Taxonomy" id="1817879"/>
    <lineage>
        <taxon>Bacteria</taxon>
        <taxon>Candidatus Schekmaniibacteriota</taxon>
    </lineage>
</organism>
<dbReference type="SUPFAM" id="SSF53756">
    <property type="entry name" value="UDP-Glycosyltransferase/glycogen phosphorylase"/>
    <property type="match status" value="1"/>
</dbReference>
<reference evidence="3 4" key="1">
    <citation type="journal article" date="2016" name="Nat. Commun.">
        <title>Thousands of microbial genomes shed light on interconnected biogeochemical processes in an aquifer system.</title>
        <authorList>
            <person name="Anantharaman K."/>
            <person name="Brown C.T."/>
            <person name="Hug L.A."/>
            <person name="Sharon I."/>
            <person name="Castelle C.J."/>
            <person name="Probst A.J."/>
            <person name="Thomas B.C."/>
            <person name="Singh A."/>
            <person name="Wilkins M.J."/>
            <person name="Karaoz U."/>
            <person name="Brodie E.L."/>
            <person name="Williams K.H."/>
            <person name="Hubbard S.S."/>
            <person name="Banfield J.F."/>
        </authorList>
    </citation>
    <scope>NUCLEOTIDE SEQUENCE [LARGE SCALE GENOMIC DNA]</scope>
</reference>
<proteinExistence type="predicted"/>
<dbReference type="EMBL" id="MGDE01000159">
    <property type="protein sequence ID" value="OGL44903.1"/>
    <property type="molecule type" value="Genomic_DNA"/>
</dbReference>
<protein>
    <recommendedName>
        <fullName evidence="5">Glycosyltransferase</fullName>
    </recommendedName>
</protein>
<dbReference type="Pfam" id="PF00534">
    <property type="entry name" value="Glycos_transf_1"/>
    <property type="match status" value="1"/>
</dbReference>
<dbReference type="Proteomes" id="UP000178797">
    <property type="component" value="Unassembled WGS sequence"/>
</dbReference>
<evidence type="ECO:0000313" key="3">
    <source>
        <dbReference type="EMBL" id="OGL44903.1"/>
    </source>
</evidence>
<evidence type="ECO:0000259" key="1">
    <source>
        <dbReference type="Pfam" id="PF00534"/>
    </source>
</evidence>
<dbReference type="AlphaFoldDB" id="A0A1F7RTP0"/>
<feature type="domain" description="Glycosyl transferase family 1" evidence="1">
    <location>
        <begin position="182"/>
        <end position="349"/>
    </location>
</feature>
<dbReference type="Pfam" id="PF13439">
    <property type="entry name" value="Glyco_transf_4"/>
    <property type="match status" value="1"/>
</dbReference>